<dbReference type="AlphaFoldDB" id="A0A9P4S452"/>
<keyword evidence="1" id="KW-0812">Transmembrane</keyword>
<evidence type="ECO:0000256" key="1">
    <source>
        <dbReference type="SAM" id="Phobius"/>
    </source>
</evidence>
<dbReference type="EMBL" id="MU006106">
    <property type="protein sequence ID" value="KAF2835846.1"/>
    <property type="molecule type" value="Genomic_DNA"/>
</dbReference>
<comment type="caution">
    <text evidence="2">The sequence shown here is derived from an EMBL/GenBank/DDBJ whole genome shotgun (WGS) entry which is preliminary data.</text>
</comment>
<feature type="transmembrane region" description="Helical" evidence="1">
    <location>
        <begin position="36"/>
        <end position="59"/>
    </location>
</feature>
<evidence type="ECO:0000313" key="3">
    <source>
        <dbReference type="Proteomes" id="UP000799429"/>
    </source>
</evidence>
<protein>
    <submittedName>
        <fullName evidence="2">Uncharacterized protein</fullName>
    </submittedName>
</protein>
<organism evidence="2 3">
    <name type="scientific">Patellaria atrata CBS 101060</name>
    <dbReference type="NCBI Taxonomy" id="1346257"/>
    <lineage>
        <taxon>Eukaryota</taxon>
        <taxon>Fungi</taxon>
        <taxon>Dikarya</taxon>
        <taxon>Ascomycota</taxon>
        <taxon>Pezizomycotina</taxon>
        <taxon>Dothideomycetes</taxon>
        <taxon>Dothideomycetes incertae sedis</taxon>
        <taxon>Patellariales</taxon>
        <taxon>Patellariaceae</taxon>
        <taxon>Patellaria</taxon>
    </lineage>
</organism>
<dbReference type="OrthoDB" id="3540210at2759"/>
<feature type="transmembrane region" description="Helical" evidence="1">
    <location>
        <begin position="116"/>
        <end position="135"/>
    </location>
</feature>
<proteinExistence type="predicted"/>
<feature type="transmembrane region" description="Helical" evidence="1">
    <location>
        <begin position="560"/>
        <end position="585"/>
    </location>
</feature>
<sequence length="661" mass="74608">MSLSAPNLKQPYYIGFWNDWSKVSILRPVLTLRSDYAKIFLVLLTIFITIVGSQLWRIVKFILHQVRSDPHKRDALYHQQQAVLRNSQDPYGALWYFAQLGWTWRSSTSRSFIRQLPVSMVALLQISGFLVASIFSGQVVTFGGPVLLRSENCGWANQTAQMTYDWQNQCTIRSRSDFQESANYVRTCLESQALMSCQGPKWPRIDSSISFGHTCPFPDSRICKNGPEGTVQIVSELMDSNRHLGINAPKEDSVQVRKALTCSPLLASVDSGYATARRANLTRNEIRNVSYIMYNYSMNAAGTKRIAAFVSPQMTKTQSDPVRAQFQAPYKFHPGNIAHRNKTVQSVFQPIPELNASNADLHIMGLANNLVYTEPFEDVWFGKTIPVPTGTGGLQTVLHYPNQTFAVLGCASQYQYCNPTNNQCSPWGGTSSIGQWANRQWTSYLIRDIGFNKKQNGTLAVVRAAIGLTSFIRFHEALAVEMLHARDQASVDLQVSGPLKNNQTAVEVKYWHDIQLTTMQKLLRDRPQGPSTPENLYVGDIENVGPLCHTQRETARTQEYASISVFGVVIVLVVGSLIIGLSWCYEGIARPVVRWWDRDRGERKMREWNSGELLHVQRMAFEANGIGHWSPEEKSIPVTARGEVFEAPQPDPNYKRSRTWL</sequence>
<reference evidence="2" key="1">
    <citation type="journal article" date="2020" name="Stud. Mycol.">
        <title>101 Dothideomycetes genomes: a test case for predicting lifestyles and emergence of pathogens.</title>
        <authorList>
            <person name="Haridas S."/>
            <person name="Albert R."/>
            <person name="Binder M."/>
            <person name="Bloem J."/>
            <person name="Labutti K."/>
            <person name="Salamov A."/>
            <person name="Andreopoulos B."/>
            <person name="Baker S."/>
            <person name="Barry K."/>
            <person name="Bills G."/>
            <person name="Bluhm B."/>
            <person name="Cannon C."/>
            <person name="Castanera R."/>
            <person name="Culley D."/>
            <person name="Daum C."/>
            <person name="Ezra D."/>
            <person name="Gonzalez J."/>
            <person name="Henrissat B."/>
            <person name="Kuo A."/>
            <person name="Liang C."/>
            <person name="Lipzen A."/>
            <person name="Lutzoni F."/>
            <person name="Magnuson J."/>
            <person name="Mondo S."/>
            <person name="Nolan M."/>
            <person name="Ohm R."/>
            <person name="Pangilinan J."/>
            <person name="Park H.-J."/>
            <person name="Ramirez L."/>
            <person name="Alfaro M."/>
            <person name="Sun H."/>
            <person name="Tritt A."/>
            <person name="Yoshinaga Y."/>
            <person name="Zwiers L.-H."/>
            <person name="Turgeon B."/>
            <person name="Goodwin S."/>
            <person name="Spatafora J."/>
            <person name="Crous P."/>
            <person name="Grigoriev I."/>
        </authorList>
    </citation>
    <scope>NUCLEOTIDE SEQUENCE</scope>
    <source>
        <strain evidence="2">CBS 101060</strain>
    </source>
</reference>
<gene>
    <name evidence="2" type="ORF">M501DRAFT_1019448</name>
</gene>
<dbReference type="Proteomes" id="UP000799429">
    <property type="component" value="Unassembled WGS sequence"/>
</dbReference>
<name>A0A9P4S452_9PEZI</name>
<keyword evidence="1" id="KW-0472">Membrane</keyword>
<keyword evidence="3" id="KW-1185">Reference proteome</keyword>
<keyword evidence="1" id="KW-1133">Transmembrane helix</keyword>
<evidence type="ECO:0000313" key="2">
    <source>
        <dbReference type="EMBL" id="KAF2835846.1"/>
    </source>
</evidence>
<accession>A0A9P4S452</accession>